<dbReference type="Gene3D" id="2.130.10.10">
    <property type="entry name" value="YVTN repeat-like/Quinoprotein amine dehydrogenase"/>
    <property type="match status" value="1"/>
</dbReference>
<dbReference type="SMART" id="SM00320">
    <property type="entry name" value="WD40"/>
    <property type="match status" value="2"/>
</dbReference>
<dbReference type="STRING" id="42249.A0A317SIT3"/>
<sequence>MHGHEEGYAVDWPSNPRDVMGRIATGDNSGKIFITTRKEGGSIEELQWPPNERHVFASASSDGKVKVYDARTQIKQHHLSIEVSSSNAGVESWCRAVPHLLVTGADDRVWGIWDLRTFPNTCKDSTITFWDLSLELGGGGSKDPGGVEDIPPKLLPVHYHKVAREVH</sequence>
<dbReference type="OrthoDB" id="2161379at2759"/>
<gene>
    <name evidence="2" type="ORF">C7212DRAFT_346364</name>
</gene>
<dbReference type="GO" id="GO:0005730">
    <property type="term" value="C:nucleolus"/>
    <property type="evidence" value="ECO:0007669"/>
    <property type="project" value="TreeGrafter"/>
</dbReference>
<feature type="domain" description="Anaphase-promoting complex subunit 4-like WD40" evidence="1">
    <location>
        <begin position="30"/>
        <end position="82"/>
    </location>
</feature>
<dbReference type="InterPro" id="IPR036322">
    <property type="entry name" value="WD40_repeat_dom_sf"/>
</dbReference>
<dbReference type="PANTHER" id="PTHR45903:SF1">
    <property type="entry name" value="GLUTAMATE-RICH WD REPEAT-CONTAINING PROTEIN 1"/>
    <property type="match status" value="1"/>
</dbReference>
<reference evidence="2 3" key="1">
    <citation type="submission" date="2018-03" db="EMBL/GenBank/DDBJ databases">
        <title>Genomes of Pezizomycetes fungi and the evolution of truffles.</title>
        <authorList>
            <person name="Murat C."/>
            <person name="Payen T."/>
            <person name="Noel B."/>
            <person name="Kuo A."/>
            <person name="Martin F.M."/>
        </authorList>
    </citation>
    <scope>NUCLEOTIDE SEQUENCE [LARGE SCALE GENOMIC DNA]</scope>
    <source>
        <strain evidence="2">091103-1</strain>
    </source>
</reference>
<dbReference type="GO" id="GO:0042254">
    <property type="term" value="P:ribosome biogenesis"/>
    <property type="evidence" value="ECO:0007669"/>
    <property type="project" value="TreeGrafter"/>
</dbReference>
<dbReference type="InterPro" id="IPR001680">
    <property type="entry name" value="WD40_rpt"/>
</dbReference>
<evidence type="ECO:0000313" key="3">
    <source>
        <dbReference type="Proteomes" id="UP000246991"/>
    </source>
</evidence>
<dbReference type="InterPro" id="IPR015943">
    <property type="entry name" value="WD40/YVTN_repeat-like_dom_sf"/>
</dbReference>
<dbReference type="EMBL" id="PYWC01000063">
    <property type="protein sequence ID" value="PWW74332.1"/>
    <property type="molecule type" value="Genomic_DNA"/>
</dbReference>
<keyword evidence="3" id="KW-1185">Reference proteome</keyword>
<dbReference type="Pfam" id="PF12894">
    <property type="entry name" value="ANAPC4_WD40"/>
    <property type="match status" value="1"/>
</dbReference>
<dbReference type="PANTHER" id="PTHR45903">
    <property type="entry name" value="GLUTAMATE-RICH WD REPEAT-CONTAINING PROTEIN 1"/>
    <property type="match status" value="1"/>
</dbReference>
<evidence type="ECO:0000313" key="2">
    <source>
        <dbReference type="EMBL" id="PWW74332.1"/>
    </source>
</evidence>
<proteinExistence type="predicted"/>
<dbReference type="InterPro" id="IPR051972">
    <property type="entry name" value="Glutamate-rich_WD_repeat"/>
</dbReference>
<dbReference type="Proteomes" id="UP000246991">
    <property type="component" value="Unassembled WGS sequence"/>
</dbReference>
<dbReference type="InterPro" id="IPR024977">
    <property type="entry name" value="Apc4-like_WD40_dom"/>
</dbReference>
<comment type="caution">
    <text evidence="2">The sequence shown here is derived from an EMBL/GenBank/DDBJ whole genome shotgun (WGS) entry which is preliminary data.</text>
</comment>
<organism evidence="2 3">
    <name type="scientific">Tuber magnatum</name>
    <name type="common">white Piedmont truffle</name>
    <dbReference type="NCBI Taxonomy" id="42249"/>
    <lineage>
        <taxon>Eukaryota</taxon>
        <taxon>Fungi</taxon>
        <taxon>Dikarya</taxon>
        <taxon>Ascomycota</taxon>
        <taxon>Pezizomycotina</taxon>
        <taxon>Pezizomycetes</taxon>
        <taxon>Pezizales</taxon>
        <taxon>Tuberaceae</taxon>
        <taxon>Tuber</taxon>
    </lineage>
</organism>
<protein>
    <recommendedName>
        <fullName evidence="1">Anaphase-promoting complex subunit 4-like WD40 domain-containing protein</fullName>
    </recommendedName>
</protein>
<evidence type="ECO:0000259" key="1">
    <source>
        <dbReference type="Pfam" id="PF12894"/>
    </source>
</evidence>
<dbReference type="AlphaFoldDB" id="A0A317SIT3"/>
<name>A0A317SIT3_9PEZI</name>
<accession>A0A317SIT3</accession>
<dbReference type="SUPFAM" id="SSF50978">
    <property type="entry name" value="WD40 repeat-like"/>
    <property type="match status" value="1"/>
</dbReference>